<evidence type="ECO:0000313" key="13">
    <source>
        <dbReference type="Proteomes" id="UP000183002"/>
    </source>
</evidence>
<keyword evidence="5 7" id="KW-1133">Transmembrane helix</keyword>
<evidence type="ECO:0000256" key="8">
    <source>
        <dbReference type="SAM" id="SignalP"/>
    </source>
</evidence>
<dbReference type="InterPro" id="IPR049278">
    <property type="entry name" value="MS_channel_C"/>
</dbReference>
<evidence type="ECO:0000256" key="4">
    <source>
        <dbReference type="ARBA" id="ARBA00022692"/>
    </source>
</evidence>
<dbReference type="PANTHER" id="PTHR30347">
    <property type="entry name" value="POTASSIUM CHANNEL RELATED"/>
    <property type="match status" value="1"/>
</dbReference>
<reference evidence="12 13" key="1">
    <citation type="submission" date="2016-10" db="EMBL/GenBank/DDBJ databases">
        <authorList>
            <person name="de Groot N.N."/>
        </authorList>
    </citation>
    <scope>NUCLEOTIDE SEQUENCE [LARGE SCALE GENOMIC DNA]</scope>
    <source>
        <strain evidence="12 13">CGMCC 1.10836</strain>
    </source>
</reference>
<dbReference type="GO" id="GO:0008381">
    <property type="term" value="F:mechanosensitive monoatomic ion channel activity"/>
    <property type="evidence" value="ECO:0007669"/>
    <property type="project" value="UniProtKB-ARBA"/>
</dbReference>
<dbReference type="InterPro" id="IPR006685">
    <property type="entry name" value="MscS_channel_2nd"/>
</dbReference>
<feature type="transmembrane region" description="Helical" evidence="7">
    <location>
        <begin position="404"/>
        <end position="427"/>
    </location>
</feature>
<feature type="transmembrane region" description="Helical" evidence="7">
    <location>
        <begin position="433"/>
        <end position="461"/>
    </location>
</feature>
<accession>A0A1H8LAR7</accession>
<dbReference type="Gene3D" id="1.10.287.1260">
    <property type="match status" value="1"/>
</dbReference>
<comment type="subcellular location">
    <subcellularLocation>
        <location evidence="1">Cell membrane</location>
        <topology evidence="1">Multi-pass membrane protein</topology>
    </subcellularLocation>
</comment>
<keyword evidence="3" id="KW-1003">Cell membrane</keyword>
<evidence type="ECO:0000259" key="11">
    <source>
        <dbReference type="Pfam" id="PF21082"/>
    </source>
</evidence>
<evidence type="ECO:0000259" key="10">
    <source>
        <dbReference type="Pfam" id="PF12607"/>
    </source>
</evidence>
<dbReference type="InterPro" id="IPR011066">
    <property type="entry name" value="MscS_channel_C_sf"/>
</dbReference>
<dbReference type="OrthoDB" id="9799209at2"/>
<dbReference type="RefSeq" id="WP_050520599.1">
    <property type="nucleotide sequence ID" value="NZ_FOCO01000040.1"/>
</dbReference>
<evidence type="ECO:0000259" key="9">
    <source>
        <dbReference type="Pfam" id="PF00924"/>
    </source>
</evidence>
<feature type="chain" id="PRO_5010371121" evidence="8">
    <location>
        <begin position="31"/>
        <end position="791"/>
    </location>
</feature>
<evidence type="ECO:0000256" key="6">
    <source>
        <dbReference type="ARBA" id="ARBA00023136"/>
    </source>
</evidence>
<feature type="domain" description="Mechanosensitive ion channel MscS C-terminal" evidence="11">
    <location>
        <begin position="682"/>
        <end position="763"/>
    </location>
</feature>
<keyword evidence="6 7" id="KW-0472">Membrane</keyword>
<evidence type="ECO:0000313" key="12">
    <source>
        <dbReference type="EMBL" id="SEO01886.1"/>
    </source>
</evidence>
<evidence type="ECO:0000256" key="5">
    <source>
        <dbReference type="ARBA" id="ARBA00022989"/>
    </source>
</evidence>
<feature type="transmembrane region" description="Helical" evidence="7">
    <location>
        <begin position="251"/>
        <end position="277"/>
    </location>
</feature>
<feature type="domain" description="DUF3772" evidence="10">
    <location>
        <begin position="137"/>
        <end position="191"/>
    </location>
</feature>
<proteinExistence type="inferred from homology"/>
<feature type="transmembrane region" description="Helical" evidence="7">
    <location>
        <begin position="473"/>
        <end position="495"/>
    </location>
</feature>
<dbReference type="Proteomes" id="UP000183002">
    <property type="component" value="Unassembled WGS sequence"/>
</dbReference>
<name>A0A1H8LAR7_9RHOB</name>
<dbReference type="PANTHER" id="PTHR30347:SF1">
    <property type="entry name" value="MECHANOSENSITIVE CHANNEL MSCK"/>
    <property type="match status" value="1"/>
</dbReference>
<dbReference type="AlphaFoldDB" id="A0A1H8LAR7"/>
<dbReference type="Gene3D" id="3.30.70.100">
    <property type="match status" value="1"/>
</dbReference>
<organism evidence="12 13">
    <name type="scientific">Pseudorhodobacter antarcticus</name>
    <dbReference type="NCBI Taxonomy" id="1077947"/>
    <lineage>
        <taxon>Bacteria</taxon>
        <taxon>Pseudomonadati</taxon>
        <taxon>Pseudomonadota</taxon>
        <taxon>Alphaproteobacteria</taxon>
        <taxon>Rhodobacterales</taxon>
        <taxon>Paracoccaceae</taxon>
        <taxon>Pseudorhodobacter</taxon>
    </lineage>
</organism>
<feature type="domain" description="Mechanosensitive ion channel MscS" evidence="9">
    <location>
        <begin position="606"/>
        <end position="673"/>
    </location>
</feature>
<evidence type="ECO:0000256" key="1">
    <source>
        <dbReference type="ARBA" id="ARBA00004651"/>
    </source>
</evidence>
<dbReference type="Pfam" id="PF00924">
    <property type="entry name" value="MS_channel_2nd"/>
    <property type="match status" value="1"/>
</dbReference>
<dbReference type="InterPro" id="IPR011014">
    <property type="entry name" value="MscS_channel_TM-2"/>
</dbReference>
<feature type="transmembrane region" description="Helical" evidence="7">
    <location>
        <begin position="366"/>
        <end position="384"/>
    </location>
</feature>
<dbReference type="PROSITE" id="PS01246">
    <property type="entry name" value="UPF0003"/>
    <property type="match status" value="1"/>
</dbReference>
<dbReference type="GO" id="GO:0005886">
    <property type="term" value="C:plasma membrane"/>
    <property type="evidence" value="ECO:0007669"/>
    <property type="project" value="UniProtKB-SubCell"/>
</dbReference>
<dbReference type="InterPro" id="IPR052702">
    <property type="entry name" value="MscS-like_channel"/>
</dbReference>
<keyword evidence="13" id="KW-1185">Reference proteome</keyword>
<keyword evidence="8" id="KW-0732">Signal</keyword>
<evidence type="ECO:0000256" key="2">
    <source>
        <dbReference type="ARBA" id="ARBA00008017"/>
    </source>
</evidence>
<dbReference type="InterPro" id="IPR022249">
    <property type="entry name" value="DUF3772"/>
</dbReference>
<feature type="transmembrane region" description="Helical" evidence="7">
    <location>
        <begin position="283"/>
        <end position="302"/>
    </location>
</feature>
<feature type="transmembrane region" description="Helical" evidence="7">
    <location>
        <begin position="561"/>
        <end position="584"/>
    </location>
</feature>
<dbReference type="EMBL" id="FOCO01000040">
    <property type="protein sequence ID" value="SEO01886.1"/>
    <property type="molecule type" value="Genomic_DNA"/>
</dbReference>
<dbReference type="InterPro" id="IPR006686">
    <property type="entry name" value="MscS_channel_CS"/>
</dbReference>
<feature type="transmembrane region" description="Helical" evidence="7">
    <location>
        <begin position="590"/>
        <end position="619"/>
    </location>
</feature>
<dbReference type="STRING" id="1077947.SAMN05216227_10405"/>
<dbReference type="Pfam" id="PF21082">
    <property type="entry name" value="MS_channel_3rd"/>
    <property type="match status" value="1"/>
</dbReference>
<protein>
    <submittedName>
        <fullName evidence="12">Small-conductance mechanosensitive channel</fullName>
    </submittedName>
</protein>
<dbReference type="SUPFAM" id="SSF82861">
    <property type="entry name" value="Mechanosensitive channel protein MscS (YggB), transmembrane region"/>
    <property type="match status" value="1"/>
</dbReference>
<dbReference type="InterPro" id="IPR023408">
    <property type="entry name" value="MscS_beta-dom_sf"/>
</dbReference>
<comment type="similarity">
    <text evidence="2">Belongs to the MscS (TC 1.A.23) family.</text>
</comment>
<gene>
    <name evidence="12" type="ORF">SAMN05216227_10405</name>
</gene>
<feature type="signal peptide" evidence="8">
    <location>
        <begin position="1"/>
        <end position="30"/>
    </location>
</feature>
<dbReference type="InterPro" id="IPR010920">
    <property type="entry name" value="LSM_dom_sf"/>
</dbReference>
<dbReference type="Gene3D" id="2.30.30.60">
    <property type="match status" value="1"/>
</dbReference>
<evidence type="ECO:0000256" key="7">
    <source>
        <dbReference type="SAM" id="Phobius"/>
    </source>
</evidence>
<dbReference type="SUPFAM" id="SSF82689">
    <property type="entry name" value="Mechanosensitive channel protein MscS (YggB), C-terminal domain"/>
    <property type="match status" value="1"/>
</dbReference>
<sequence length="791" mass="84305">MRGAAHLRFWAVLALALCIGAVASVPVVQAQTVQGPVLEAPLDYKAWEKLAASADDLIDDASTSSAELETLRLEIAGWRTRLLAAQGTNASRIATIRAQVDALGAPPAEGVSEPRDAASRRKELADQLAVAQAPAVAAVEAYSRADGVITEIDRVLRERQTEALLEVWPLPINPANWPVAAETVLGKVAVLTGEVRENLNDEAKREEAVAALPLIIGLLLFAALTILRGRALLEGKAFRLMERGTSDTREIWSFVTSLGQVVVPILGVLALTIALALSKLPGTFGLVVLTALFTAGGAVFIARWLGSCSFPRAAAAPTHLRLEEGDRASGRFMAQVLGVTLGLEILRDAAFTDSAATDAAQSVLSYPTLLVAGFFLFKLAKLLLRSTKGAVVNDATTPFSNRLIALIARIALVVGVLGPLLATVGYVRAGQGMVFPMIVSLGLVAFLLALQNLVGAVYAVLIRNDERGRDALVPVLVGFFLAFASTPFLALIWGARVADLTEVFTKLRDGFQIGQTRISPSDFILLAVVFGFWFLITRLLQGALKTSILPKTNLDQGGQNAIVAGVGYIGIFLAALIGITAAGIDLSGLAIVAGALSVGIGFGLQNIVSNFVAGIILLIERPISEGDWIEVNGVMGTVRGISVRSTRIQTFDRTDVIVPNSDFVSGMVTNWTRFNLSGRLIVKVGVAYGTDTRKVEKILQEIAEAQPLAVLNPPPVVVLAAFGADSLDFEIRLILRDVNFSVTVRSEINHEIARRFEEEGIEIPFGQRDIWIRNPEALGQISKAPDAPKPA</sequence>
<feature type="transmembrane region" description="Helical" evidence="7">
    <location>
        <begin position="523"/>
        <end position="540"/>
    </location>
</feature>
<dbReference type="SUPFAM" id="SSF50182">
    <property type="entry name" value="Sm-like ribonucleoproteins"/>
    <property type="match status" value="1"/>
</dbReference>
<evidence type="ECO:0000256" key="3">
    <source>
        <dbReference type="ARBA" id="ARBA00022475"/>
    </source>
</evidence>
<feature type="transmembrane region" description="Helical" evidence="7">
    <location>
        <begin position="208"/>
        <end position="230"/>
    </location>
</feature>
<keyword evidence="4 7" id="KW-0812">Transmembrane</keyword>
<dbReference type="Pfam" id="PF12607">
    <property type="entry name" value="DUF3772"/>
    <property type="match status" value="1"/>
</dbReference>